<dbReference type="InterPro" id="IPR013216">
    <property type="entry name" value="Methyltransf_11"/>
</dbReference>
<keyword evidence="6" id="KW-1185">Reference proteome</keyword>
<dbReference type="Gene3D" id="3.40.50.150">
    <property type="entry name" value="Vaccinia Virus protein VP39"/>
    <property type="match status" value="1"/>
</dbReference>
<protein>
    <submittedName>
        <fullName evidence="5">Class I SAM-dependent methyltransferase</fullName>
        <ecNumber evidence="5">2.1.-.-</ecNumber>
    </submittedName>
</protein>
<dbReference type="PANTHER" id="PTHR43464:SF19">
    <property type="entry name" value="UBIQUINONE BIOSYNTHESIS O-METHYLTRANSFERASE, MITOCHONDRIAL"/>
    <property type="match status" value="1"/>
</dbReference>
<gene>
    <name evidence="5" type="ORF">QRT04_02795</name>
</gene>
<evidence type="ECO:0000259" key="4">
    <source>
        <dbReference type="Pfam" id="PF08241"/>
    </source>
</evidence>
<dbReference type="EC" id="2.1.-.-" evidence="5"/>
<dbReference type="Proteomes" id="UP001529338">
    <property type="component" value="Unassembled WGS sequence"/>
</dbReference>
<dbReference type="GO" id="GO:0008168">
    <property type="term" value="F:methyltransferase activity"/>
    <property type="evidence" value="ECO:0007669"/>
    <property type="project" value="UniProtKB-KW"/>
</dbReference>
<dbReference type="PANTHER" id="PTHR43464">
    <property type="entry name" value="METHYLTRANSFERASE"/>
    <property type="match status" value="1"/>
</dbReference>
<evidence type="ECO:0000313" key="5">
    <source>
        <dbReference type="EMBL" id="MDM7853848.1"/>
    </source>
</evidence>
<dbReference type="GO" id="GO:0032259">
    <property type="term" value="P:methylation"/>
    <property type="evidence" value="ECO:0007669"/>
    <property type="project" value="UniProtKB-KW"/>
</dbReference>
<accession>A0ABT7SCD6</accession>
<reference evidence="5 6" key="1">
    <citation type="submission" date="2023-06" db="EMBL/GenBank/DDBJ databases">
        <title>Cellulomonas sp. MW4 Whole genome sequence.</title>
        <authorList>
            <person name="Park S."/>
        </authorList>
    </citation>
    <scope>NUCLEOTIDE SEQUENCE [LARGE SCALE GENOMIC DNA]</scope>
    <source>
        <strain evidence="5 6">MW4</strain>
    </source>
</reference>
<keyword evidence="2 5" id="KW-0808">Transferase</keyword>
<name>A0ABT7SCD6_9CELL</name>
<organism evidence="5 6">
    <name type="scientific">Cellulomonas alba</name>
    <dbReference type="NCBI Taxonomy" id="3053467"/>
    <lineage>
        <taxon>Bacteria</taxon>
        <taxon>Bacillati</taxon>
        <taxon>Actinomycetota</taxon>
        <taxon>Actinomycetes</taxon>
        <taxon>Micrococcales</taxon>
        <taxon>Cellulomonadaceae</taxon>
        <taxon>Cellulomonas</taxon>
    </lineage>
</organism>
<keyword evidence="1 5" id="KW-0489">Methyltransferase</keyword>
<dbReference type="RefSeq" id="WP_289453364.1">
    <property type="nucleotide sequence ID" value="NZ_JAUCGQ010000001.1"/>
</dbReference>
<sequence length="279" mass="28518">MVNDGMRQTWTAGAEHWVANEALLDGLYVPVTAAILDAAGLAPGVSVLDVGCGTGTLLEAGAAAGAAVTGVDISAEMAAAAARRVPSADVVVDDAQTADLRAFGAAPFDRVVSRFGVMFFDDPVAAFANIHAASAPGARLAFACWRPADENPMFTLGTSVLLEATGSDAAAAAPGASGPMAFEDPGRVVALLTAAGWSDVELAPLDFTCDYGPDGVDARLAVIFGTTAGIRARRDLEARVGAPGWALVVDEVRDELRRWQGDAPTLTHPAAVWVTTATA</sequence>
<feature type="domain" description="Methyltransferase type 11" evidence="4">
    <location>
        <begin position="48"/>
        <end position="142"/>
    </location>
</feature>
<dbReference type="Pfam" id="PF08241">
    <property type="entry name" value="Methyltransf_11"/>
    <property type="match status" value="1"/>
</dbReference>
<evidence type="ECO:0000256" key="3">
    <source>
        <dbReference type="ARBA" id="ARBA00022691"/>
    </source>
</evidence>
<comment type="caution">
    <text evidence="5">The sequence shown here is derived from an EMBL/GenBank/DDBJ whole genome shotgun (WGS) entry which is preliminary data.</text>
</comment>
<dbReference type="CDD" id="cd02440">
    <property type="entry name" value="AdoMet_MTases"/>
    <property type="match status" value="1"/>
</dbReference>
<proteinExistence type="predicted"/>
<keyword evidence="3" id="KW-0949">S-adenosyl-L-methionine</keyword>
<evidence type="ECO:0000256" key="1">
    <source>
        <dbReference type="ARBA" id="ARBA00022603"/>
    </source>
</evidence>
<evidence type="ECO:0000313" key="6">
    <source>
        <dbReference type="Proteomes" id="UP001529338"/>
    </source>
</evidence>
<evidence type="ECO:0000256" key="2">
    <source>
        <dbReference type="ARBA" id="ARBA00022679"/>
    </source>
</evidence>
<dbReference type="EMBL" id="JAUCGQ010000001">
    <property type="protein sequence ID" value="MDM7853848.1"/>
    <property type="molecule type" value="Genomic_DNA"/>
</dbReference>
<dbReference type="InterPro" id="IPR029063">
    <property type="entry name" value="SAM-dependent_MTases_sf"/>
</dbReference>
<dbReference type="SUPFAM" id="SSF53335">
    <property type="entry name" value="S-adenosyl-L-methionine-dependent methyltransferases"/>
    <property type="match status" value="1"/>
</dbReference>